<protein>
    <submittedName>
        <fullName evidence="1">Uncharacterized protein</fullName>
    </submittedName>
</protein>
<proteinExistence type="predicted"/>
<comment type="caution">
    <text evidence="1">The sequence shown here is derived from an EMBL/GenBank/DDBJ whole genome shotgun (WGS) entry which is preliminary data.</text>
</comment>
<dbReference type="AlphaFoldDB" id="A0A645JR08"/>
<organism evidence="1">
    <name type="scientific">bioreactor metagenome</name>
    <dbReference type="NCBI Taxonomy" id="1076179"/>
    <lineage>
        <taxon>unclassified sequences</taxon>
        <taxon>metagenomes</taxon>
        <taxon>ecological metagenomes</taxon>
    </lineage>
</organism>
<reference evidence="1" key="1">
    <citation type="submission" date="2019-08" db="EMBL/GenBank/DDBJ databases">
        <authorList>
            <person name="Kucharzyk K."/>
            <person name="Murdoch R.W."/>
            <person name="Higgins S."/>
            <person name="Loffler F."/>
        </authorList>
    </citation>
    <scope>NUCLEOTIDE SEQUENCE</scope>
</reference>
<dbReference type="EMBL" id="VSSQ01139246">
    <property type="protein sequence ID" value="MPN61933.1"/>
    <property type="molecule type" value="Genomic_DNA"/>
</dbReference>
<accession>A0A645JR08</accession>
<sequence length="136" mass="14949">MASYTAVSFSCVTTVSTGMRSDGAVRMVLRSRAPAIAMYKVRGIGVADIVSTFTSARKRRMRSLCLTPKRCSSSTIRSPSRANRISFCSRRWVPTTRSTEPASIFRMASFCCFAVTNRLSSASVTGYCENLFCAVR</sequence>
<evidence type="ECO:0000313" key="1">
    <source>
        <dbReference type="EMBL" id="MPN61933.1"/>
    </source>
</evidence>
<name>A0A645JR08_9ZZZZ</name>
<gene>
    <name evidence="1" type="ORF">SDC9_209679</name>
</gene>